<organism evidence="2 3">
    <name type="scientific">Paracoccus nototheniae</name>
    <dbReference type="NCBI Taxonomy" id="2489002"/>
    <lineage>
        <taxon>Bacteria</taxon>
        <taxon>Pseudomonadati</taxon>
        <taxon>Pseudomonadota</taxon>
        <taxon>Alphaproteobacteria</taxon>
        <taxon>Rhodobacterales</taxon>
        <taxon>Paracoccaceae</taxon>
        <taxon>Paracoccus</taxon>
    </lineage>
</organism>
<dbReference type="NCBIfam" id="TIGR02115">
    <property type="entry name" value="potass_kdpF"/>
    <property type="match status" value="1"/>
</dbReference>
<keyword evidence="1" id="KW-0812">Transmembrane</keyword>
<protein>
    <submittedName>
        <fullName evidence="2">K(+)-transporting ATPase subunit F</fullName>
    </submittedName>
</protein>
<evidence type="ECO:0000313" key="3">
    <source>
        <dbReference type="Proteomes" id="UP001597302"/>
    </source>
</evidence>
<dbReference type="RefSeq" id="WP_207392316.1">
    <property type="nucleotide sequence ID" value="NZ_CBCSAJ010000063.1"/>
</dbReference>
<dbReference type="Pfam" id="PF09604">
    <property type="entry name" value="Potass_KdpF"/>
    <property type="match status" value="1"/>
</dbReference>
<evidence type="ECO:0000256" key="1">
    <source>
        <dbReference type="SAM" id="Phobius"/>
    </source>
</evidence>
<keyword evidence="1" id="KW-0472">Membrane</keyword>
<comment type="caution">
    <text evidence="2">The sequence shown here is derived from an EMBL/GenBank/DDBJ whole genome shotgun (WGS) entry which is preliminary data.</text>
</comment>
<reference evidence="3" key="1">
    <citation type="journal article" date="2019" name="Int. J. Syst. Evol. Microbiol.">
        <title>The Global Catalogue of Microorganisms (GCM) 10K type strain sequencing project: providing services to taxonomists for standard genome sequencing and annotation.</title>
        <authorList>
            <consortium name="The Broad Institute Genomics Platform"/>
            <consortium name="The Broad Institute Genome Sequencing Center for Infectious Disease"/>
            <person name="Wu L."/>
            <person name="Ma J."/>
        </authorList>
    </citation>
    <scope>NUCLEOTIDE SEQUENCE [LARGE SCALE GENOMIC DNA]</scope>
    <source>
        <strain evidence="3">CCM 8875</strain>
    </source>
</reference>
<name>A0ABW4E1Y1_9RHOB</name>
<dbReference type="EMBL" id="JBHTOQ010000035">
    <property type="protein sequence ID" value="MFD1482704.1"/>
    <property type="molecule type" value="Genomic_DNA"/>
</dbReference>
<accession>A0ABW4E1Y1</accession>
<keyword evidence="3" id="KW-1185">Reference proteome</keyword>
<proteinExistence type="predicted"/>
<dbReference type="Proteomes" id="UP001597302">
    <property type="component" value="Unassembled WGS sequence"/>
</dbReference>
<sequence length="33" mass="3531">MTGAAMFDLILGLAVAVGLFGYLVTALMRPDRF</sequence>
<gene>
    <name evidence="2" type="primary">kdpF</name>
    <name evidence="2" type="ORF">ACFQ5P_15520</name>
</gene>
<keyword evidence="1" id="KW-1133">Transmembrane helix</keyword>
<feature type="transmembrane region" description="Helical" evidence="1">
    <location>
        <begin position="6"/>
        <end position="28"/>
    </location>
</feature>
<dbReference type="InterPro" id="IPR011726">
    <property type="entry name" value="KdpF"/>
</dbReference>
<evidence type="ECO:0000313" key="2">
    <source>
        <dbReference type="EMBL" id="MFD1482704.1"/>
    </source>
</evidence>